<evidence type="ECO:0000256" key="6">
    <source>
        <dbReference type="ARBA" id="ARBA00022989"/>
    </source>
</evidence>
<dbReference type="InterPro" id="IPR050366">
    <property type="entry name" value="BP-dependent_transpt_permease"/>
</dbReference>
<evidence type="ECO:0000313" key="11">
    <source>
        <dbReference type="EMBL" id="SEV95670.1"/>
    </source>
</evidence>
<dbReference type="PANTHER" id="PTHR43386">
    <property type="entry name" value="OLIGOPEPTIDE TRANSPORT SYSTEM PERMEASE PROTEIN APPC"/>
    <property type="match status" value="1"/>
</dbReference>
<dbReference type="AlphaFoldDB" id="A0A662Z4M3"/>
<dbReference type="InterPro" id="IPR000515">
    <property type="entry name" value="MetI-like"/>
</dbReference>
<dbReference type="RefSeq" id="WP_091474478.1">
    <property type="nucleotide sequence ID" value="NZ_FOIT01000002.1"/>
</dbReference>
<evidence type="ECO:0000256" key="2">
    <source>
        <dbReference type="ARBA" id="ARBA00022448"/>
    </source>
</evidence>
<dbReference type="EMBL" id="FOIT01000002">
    <property type="protein sequence ID" value="SEV95670.1"/>
    <property type="molecule type" value="Genomic_DNA"/>
</dbReference>
<evidence type="ECO:0000259" key="10">
    <source>
        <dbReference type="PROSITE" id="PS50928"/>
    </source>
</evidence>
<dbReference type="GO" id="GO:0055085">
    <property type="term" value="P:transmembrane transport"/>
    <property type="evidence" value="ECO:0007669"/>
    <property type="project" value="InterPro"/>
</dbReference>
<keyword evidence="2 9" id="KW-0813">Transport</keyword>
<gene>
    <name evidence="11" type="ORF">SAMN05192557_0994</name>
</gene>
<name>A0A662Z4M3_9STAP</name>
<dbReference type="SUPFAM" id="SSF161098">
    <property type="entry name" value="MetI-like"/>
    <property type="match status" value="1"/>
</dbReference>
<accession>A0A662Z4M3</accession>
<dbReference type="Pfam" id="PF00528">
    <property type="entry name" value="BPD_transp_1"/>
    <property type="match status" value="1"/>
</dbReference>
<evidence type="ECO:0000256" key="8">
    <source>
        <dbReference type="ARBA" id="ARBA00023136"/>
    </source>
</evidence>
<sequence>MNKKNVLFIIGIILLLIPVVLGLTSFFYTPHPPNTMNVANRMQYPSMEHLLGTDQFGRDILSRIMVSSRYALFIGITSVFFGSIMGVMLGALGAISKGILRGLIMRMIDGLMAFPGVLLAMMFVAALGEGIWNTILAISIFMVPVFARLSYSLVLEQQDKLYIKAAKTYGVKPLRMIYKHYLPAITPRIVTQFSASIGGAILTESSLSFLGLGVQPPNASWGLMLNEAQQYMLTFPYLTVPSGVILMMTVLGFNLVGDQLNDLLVRRKGRN</sequence>
<dbReference type="CDD" id="cd06261">
    <property type="entry name" value="TM_PBP2"/>
    <property type="match status" value="1"/>
</dbReference>
<dbReference type="GO" id="GO:0005886">
    <property type="term" value="C:plasma membrane"/>
    <property type="evidence" value="ECO:0007669"/>
    <property type="project" value="UniProtKB-SubCell"/>
</dbReference>
<evidence type="ECO:0000256" key="7">
    <source>
        <dbReference type="ARBA" id="ARBA00023112"/>
    </source>
</evidence>
<feature type="domain" description="ABC transmembrane type-1" evidence="10">
    <location>
        <begin position="68"/>
        <end position="257"/>
    </location>
</feature>
<feature type="transmembrane region" description="Helical" evidence="9">
    <location>
        <begin position="234"/>
        <end position="257"/>
    </location>
</feature>
<keyword evidence="5 9" id="KW-0812">Transmembrane</keyword>
<feature type="transmembrane region" description="Helical" evidence="9">
    <location>
        <begin position="107"/>
        <end position="128"/>
    </location>
</feature>
<keyword evidence="3" id="KW-1003">Cell membrane</keyword>
<dbReference type="Gene3D" id="1.10.3720.10">
    <property type="entry name" value="MetI-like"/>
    <property type="match status" value="1"/>
</dbReference>
<keyword evidence="7" id="KW-0406">Ion transport</keyword>
<protein>
    <submittedName>
        <fullName evidence="11">Peptide/nickel transport system permease protein/glutathione transport system permease protein</fullName>
    </submittedName>
</protein>
<comment type="subcellular location">
    <subcellularLocation>
        <location evidence="1 9">Cell membrane</location>
        <topology evidence="1 9">Multi-pass membrane protein</topology>
    </subcellularLocation>
</comment>
<feature type="transmembrane region" description="Helical" evidence="9">
    <location>
        <begin position="134"/>
        <end position="154"/>
    </location>
</feature>
<organism evidence="11 12">
    <name type="scientific">Aliicoccus persicus</name>
    <dbReference type="NCBI Taxonomy" id="930138"/>
    <lineage>
        <taxon>Bacteria</taxon>
        <taxon>Bacillati</taxon>
        <taxon>Bacillota</taxon>
        <taxon>Bacilli</taxon>
        <taxon>Bacillales</taxon>
        <taxon>Staphylococcaceae</taxon>
        <taxon>Aliicoccus</taxon>
    </lineage>
</organism>
<keyword evidence="12" id="KW-1185">Reference proteome</keyword>
<keyword evidence="4" id="KW-0533">Nickel</keyword>
<comment type="similarity">
    <text evidence="9">Belongs to the binding-protein-dependent transport system permease family.</text>
</comment>
<evidence type="ECO:0000256" key="1">
    <source>
        <dbReference type="ARBA" id="ARBA00004651"/>
    </source>
</evidence>
<feature type="transmembrane region" description="Helical" evidence="9">
    <location>
        <begin position="70"/>
        <end position="95"/>
    </location>
</feature>
<keyword evidence="6 9" id="KW-1133">Transmembrane helix</keyword>
<dbReference type="InterPro" id="IPR035906">
    <property type="entry name" value="MetI-like_sf"/>
</dbReference>
<dbReference type="PROSITE" id="PS50928">
    <property type="entry name" value="ABC_TM1"/>
    <property type="match status" value="1"/>
</dbReference>
<keyword evidence="8 9" id="KW-0472">Membrane</keyword>
<dbReference type="OrthoDB" id="9797472at2"/>
<dbReference type="PANTHER" id="PTHR43386:SF1">
    <property type="entry name" value="D,D-DIPEPTIDE TRANSPORT SYSTEM PERMEASE PROTEIN DDPC-RELATED"/>
    <property type="match status" value="1"/>
</dbReference>
<dbReference type="Proteomes" id="UP000243605">
    <property type="component" value="Unassembled WGS sequence"/>
</dbReference>
<evidence type="ECO:0000313" key="12">
    <source>
        <dbReference type="Proteomes" id="UP000243605"/>
    </source>
</evidence>
<evidence type="ECO:0000256" key="3">
    <source>
        <dbReference type="ARBA" id="ARBA00022475"/>
    </source>
</evidence>
<evidence type="ECO:0000256" key="9">
    <source>
        <dbReference type="RuleBase" id="RU363032"/>
    </source>
</evidence>
<evidence type="ECO:0000256" key="4">
    <source>
        <dbReference type="ARBA" id="ARBA00022596"/>
    </source>
</evidence>
<evidence type="ECO:0000256" key="5">
    <source>
        <dbReference type="ARBA" id="ARBA00022692"/>
    </source>
</evidence>
<keyword evidence="7" id="KW-0921">Nickel transport</keyword>
<feature type="transmembrane region" description="Helical" evidence="9">
    <location>
        <begin position="189"/>
        <end position="214"/>
    </location>
</feature>
<dbReference type="GO" id="GO:0015675">
    <property type="term" value="P:nickel cation transport"/>
    <property type="evidence" value="ECO:0007669"/>
    <property type="project" value="UniProtKB-KW"/>
</dbReference>
<proteinExistence type="inferred from homology"/>
<reference evidence="11 12" key="1">
    <citation type="submission" date="2016-10" db="EMBL/GenBank/DDBJ databases">
        <authorList>
            <person name="Varghese N."/>
            <person name="Submissions S."/>
        </authorList>
    </citation>
    <scope>NUCLEOTIDE SEQUENCE [LARGE SCALE GENOMIC DNA]</scope>
    <source>
        <strain evidence="11 12">IBRC-M10081</strain>
    </source>
</reference>